<accession>A0ACC2JWI5</accession>
<evidence type="ECO:0000313" key="1">
    <source>
        <dbReference type="EMBL" id="KAJ8131887.1"/>
    </source>
</evidence>
<evidence type="ECO:0000313" key="2">
    <source>
        <dbReference type="Proteomes" id="UP001153332"/>
    </source>
</evidence>
<organism evidence="1 2">
    <name type="scientific">Lasiodiplodia mahajangana</name>
    <dbReference type="NCBI Taxonomy" id="1108764"/>
    <lineage>
        <taxon>Eukaryota</taxon>
        <taxon>Fungi</taxon>
        <taxon>Dikarya</taxon>
        <taxon>Ascomycota</taxon>
        <taxon>Pezizomycotina</taxon>
        <taxon>Dothideomycetes</taxon>
        <taxon>Dothideomycetes incertae sedis</taxon>
        <taxon>Botryosphaeriales</taxon>
        <taxon>Botryosphaeriaceae</taxon>
        <taxon>Lasiodiplodia</taxon>
    </lineage>
</organism>
<dbReference type="Proteomes" id="UP001153332">
    <property type="component" value="Unassembled WGS sequence"/>
</dbReference>
<dbReference type="EMBL" id="JAPUUL010000212">
    <property type="protein sequence ID" value="KAJ8131887.1"/>
    <property type="molecule type" value="Genomic_DNA"/>
</dbReference>
<sequence>MRPRPGIPPLLYRLCVLWRFSIRPPPASSPHSSPSPDGRYVAILLPATITIRSVASLGIVRTIKLASDLSSGVTTFAWSPSSTRVLVAVADRFHVFSVTSVDFHGLVQIPQPPATKPAFVRFGATDDEVCVFSPVGIKLTVINLVSSKAVEINNPKFFSAVSAPRGYSFRPGTQHLALLTRTAGKDIISIHSVDTREIQRSWYPETIDAQGLAWTPDGRWLVVWDSPAHGTRVLFCTHDGHVFKDWRGDHPHSSLDDMGQYEIGVKALAFSPNGRYTAVADRSSRITILNNRLVEEVRLHHTLTVEPKETLQVRCSLISSISWRLESLTGIEIWQEKLDLRIGQRAAPSFVKATQAVSPPGLSPNSTSDIRHGCNFAKFDSSSCLLASRLDDAPSTIWIWDVPTSELRAVLMYHANIAKAEWHPSQPELLLVRCEGEGYSSLAFAWDPLSNGPRPIEFSRHLPGAKVTGRTDATWLETTTEPAAIFFTDHAKYILLSLADVGDEAALPWATHVTMDTPTDFNISNNDLDEHNISDMDEGITELDDTFHFKKSPVP</sequence>
<name>A0ACC2JWI5_9PEZI</name>
<comment type="caution">
    <text evidence="1">The sequence shown here is derived from an EMBL/GenBank/DDBJ whole genome shotgun (WGS) entry which is preliminary data.</text>
</comment>
<reference evidence="1" key="1">
    <citation type="submission" date="2022-12" db="EMBL/GenBank/DDBJ databases">
        <title>Genome Sequence of Lasiodiplodia mahajangana.</title>
        <authorList>
            <person name="Buettner E."/>
        </authorList>
    </citation>
    <scope>NUCLEOTIDE SEQUENCE</scope>
    <source>
        <strain evidence="1">VT137</strain>
    </source>
</reference>
<protein>
    <submittedName>
        <fullName evidence="1">Uncharacterized protein</fullName>
    </submittedName>
</protein>
<gene>
    <name evidence="1" type="ORF">O1611_g1739</name>
</gene>
<proteinExistence type="predicted"/>
<keyword evidence="2" id="KW-1185">Reference proteome</keyword>